<evidence type="ECO:0000256" key="1">
    <source>
        <dbReference type="SAM" id="MobiDB-lite"/>
    </source>
</evidence>
<dbReference type="PROSITE" id="PS51257">
    <property type="entry name" value="PROKAR_LIPOPROTEIN"/>
    <property type="match status" value="1"/>
</dbReference>
<feature type="chain" id="PRO_5037272273" evidence="2">
    <location>
        <begin position="22"/>
        <end position="93"/>
    </location>
</feature>
<proteinExistence type="predicted"/>
<gene>
    <name evidence="3" type="ORF">I3842_09G175400</name>
</gene>
<feature type="signal peptide" evidence="2">
    <location>
        <begin position="1"/>
        <end position="21"/>
    </location>
</feature>
<sequence length="93" mass="10140">MKQLVALFLVVLVVGTSSCLAVPRRAMSSGAYRQEKRYHAQKGTAVEGGREESKIQYADGNINNHHNIPRQYYNDWGGTSQGDNGNGNKDASG</sequence>
<feature type="compositionally biased region" description="Polar residues" evidence="1">
    <location>
        <begin position="77"/>
        <end position="93"/>
    </location>
</feature>
<protein>
    <submittedName>
        <fullName evidence="3">Uncharacterized protein</fullName>
    </submittedName>
</protein>
<dbReference type="PANTHER" id="PTHR36040">
    <property type="entry name" value="OS04G0188500 PROTEIN"/>
    <property type="match status" value="1"/>
</dbReference>
<dbReference type="EMBL" id="CM031833">
    <property type="protein sequence ID" value="KAG6696959.1"/>
    <property type="molecule type" value="Genomic_DNA"/>
</dbReference>
<evidence type="ECO:0000313" key="4">
    <source>
        <dbReference type="Proteomes" id="UP000811246"/>
    </source>
</evidence>
<name>A0A922E5M1_CARIL</name>
<accession>A0A922E5M1</accession>
<dbReference type="AlphaFoldDB" id="A0A922E5M1"/>
<evidence type="ECO:0000313" key="3">
    <source>
        <dbReference type="EMBL" id="KAG6696959.1"/>
    </source>
</evidence>
<comment type="caution">
    <text evidence="3">The sequence shown here is derived from an EMBL/GenBank/DDBJ whole genome shotgun (WGS) entry which is preliminary data.</text>
</comment>
<dbReference type="Proteomes" id="UP000811246">
    <property type="component" value="Chromosome 9"/>
</dbReference>
<feature type="region of interest" description="Disordered" evidence="1">
    <location>
        <begin position="30"/>
        <end position="93"/>
    </location>
</feature>
<organism evidence="3 4">
    <name type="scientific">Carya illinoinensis</name>
    <name type="common">Pecan</name>
    <dbReference type="NCBI Taxonomy" id="32201"/>
    <lineage>
        <taxon>Eukaryota</taxon>
        <taxon>Viridiplantae</taxon>
        <taxon>Streptophyta</taxon>
        <taxon>Embryophyta</taxon>
        <taxon>Tracheophyta</taxon>
        <taxon>Spermatophyta</taxon>
        <taxon>Magnoliopsida</taxon>
        <taxon>eudicotyledons</taxon>
        <taxon>Gunneridae</taxon>
        <taxon>Pentapetalae</taxon>
        <taxon>rosids</taxon>
        <taxon>fabids</taxon>
        <taxon>Fagales</taxon>
        <taxon>Juglandaceae</taxon>
        <taxon>Carya</taxon>
    </lineage>
</organism>
<reference evidence="3" key="1">
    <citation type="submission" date="2021-01" db="EMBL/GenBank/DDBJ databases">
        <authorList>
            <person name="Lovell J.T."/>
            <person name="Bentley N."/>
            <person name="Bhattarai G."/>
            <person name="Jenkins J.W."/>
            <person name="Sreedasyam A."/>
            <person name="Alarcon Y."/>
            <person name="Bock C."/>
            <person name="Boston L."/>
            <person name="Carlson J."/>
            <person name="Cervantes K."/>
            <person name="Clermont K."/>
            <person name="Krom N."/>
            <person name="Kubenka K."/>
            <person name="Mamidi S."/>
            <person name="Mattison C."/>
            <person name="Monteros M."/>
            <person name="Pisani C."/>
            <person name="Plott C."/>
            <person name="Rajasekar S."/>
            <person name="Rhein H.S."/>
            <person name="Rohla C."/>
            <person name="Song M."/>
            <person name="Hilaire R.S."/>
            <person name="Shu S."/>
            <person name="Wells L."/>
            <person name="Wang X."/>
            <person name="Webber J."/>
            <person name="Heerema R.J."/>
            <person name="Klein P."/>
            <person name="Conner P."/>
            <person name="Grauke L."/>
            <person name="Grimwood J."/>
            <person name="Schmutz J."/>
            <person name="Randall J.J."/>
        </authorList>
    </citation>
    <scope>NUCLEOTIDE SEQUENCE</scope>
    <source>
        <tissue evidence="3">Leaf</tissue>
    </source>
</reference>
<keyword evidence="2" id="KW-0732">Signal</keyword>
<evidence type="ECO:0000256" key="2">
    <source>
        <dbReference type="SAM" id="SignalP"/>
    </source>
</evidence>
<dbReference type="PANTHER" id="PTHR36040:SF3">
    <property type="entry name" value="OS04G0188500 PROTEIN"/>
    <property type="match status" value="1"/>
</dbReference>